<sequence>MSKWKRENDEQAKLNYSRRGRELDALRDIRLNDPYSRLILFVLDTMLGTNWKYLDKTIEEVMEVCELKRSVFYDRMKQLREAALISVDDIEGSSRKRWRIIRSNISEAAASSKTRSSADSTPAENAQGNADANARPKSRTTEDSTPSENAVREMDAIQEADEAVQEMDELVQQTDEAVQEMDGSVQQADCTVLHAPHAQHAPSRSPSRSASGGRTIPGREGGGEASVICRLGNLDVRWATEVVERAIQRGCTPDQLHEVIDYFEDQRTIQCWEVGALVKRIESASPGLEPHQGRWPEAKRDSKPREQQSRIAEAMEQLSDDRLRAIVNQHATLRSMLELYGNLERLRADATAQQIVARLVALKPRTASS</sequence>
<feature type="compositionally biased region" description="Low complexity" evidence="2">
    <location>
        <begin position="201"/>
        <end position="218"/>
    </location>
</feature>
<reference evidence="3 4" key="1">
    <citation type="submission" date="2019-02" db="EMBL/GenBank/DDBJ databases">
        <title>Deep-cultivation of Planctomycetes and their phenomic and genomic characterization uncovers novel biology.</title>
        <authorList>
            <person name="Wiegand S."/>
            <person name="Jogler M."/>
            <person name="Boedeker C."/>
            <person name="Pinto D."/>
            <person name="Vollmers J."/>
            <person name="Rivas-Marin E."/>
            <person name="Kohn T."/>
            <person name="Peeters S.H."/>
            <person name="Heuer A."/>
            <person name="Rast P."/>
            <person name="Oberbeckmann S."/>
            <person name="Bunk B."/>
            <person name="Jeske O."/>
            <person name="Meyerdierks A."/>
            <person name="Storesund J.E."/>
            <person name="Kallscheuer N."/>
            <person name="Luecker S."/>
            <person name="Lage O.M."/>
            <person name="Pohl T."/>
            <person name="Merkel B.J."/>
            <person name="Hornburger P."/>
            <person name="Mueller R.-W."/>
            <person name="Bruemmer F."/>
            <person name="Labrenz M."/>
            <person name="Spormann A.M."/>
            <person name="Op Den Camp H."/>
            <person name="Overmann J."/>
            <person name="Amann R."/>
            <person name="Jetten M.S.M."/>
            <person name="Mascher T."/>
            <person name="Medema M.H."/>
            <person name="Devos D.P."/>
            <person name="Kaster A.-K."/>
            <person name="Ovreas L."/>
            <person name="Rohde M."/>
            <person name="Galperin M.Y."/>
            <person name="Jogler C."/>
        </authorList>
    </citation>
    <scope>NUCLEOTIDE SEQUENCE [LARGE SCALE GENOMIC DNA]</scope>
    <source>
        <strain evidence="3 4">KOR42</strain>
    </source>
</reference>
<dbReference type="AlphaFoldDB" id="A0A5C5WEV4"/>
<organism evidence="3 4">
    <name type="scientific">Thalassoglobus neptunius</name>
    <dbReference type="NCBI Taxonomy" id="1938619"/>
    <lineage>
        <taxon>Bacteria</taxon>
        <taxon>Pseudomonadati</taxon>
        <taxon>Planctomycetota</taxon>
        <taxon>Planctomycetia</taxon>
        <taxon>Planctomycetales</taxon>
        <taxon>Planctomycetaceae</taxon>
        <taxon>Thalassoglobus</taxon>
    </lineage>
</organism>
<feature type="coiled-coil region" evidence="1">
    <location>
        <begin position="153"/>
        <end position="180"/>
    </location>
</feature>
<dbReference type="Proteomes" id="UP000317243">
    <property type="component" value="Unassembled WGS sequence"/>
</dbReference>
<keyword evidence="1" id="KW-0175">Coiled coil</keyword>
<accession>A0A5C5WEV4</accession>
<dbReference type="EMBL" id="SIHI01000019">
    <property type="protein sequence ID" value="TWT49047.1"/>
    <property type="molecule type" value="Genomic_DNA"/>
</dbReference>
<evidence type="ECO:0000256" key="2">
    <source>
        <dbReference type="SAM" id="MobiDB-lite"/>
    </source>
</evidence>
<feature type="region of interest" description="Disordered" evidence="2">
    <location>
        <begin position="285"/>
        <end position="306"/>
    </location>
</feature>
<feature type="compositionally biased region" description="Basic and acidic residues" evidence="2">
    <location>
        <begin position="291"/>
        <end position="306"/>
    </location>
</feature>
<keyword evidence="4" id="KW-1185">Reference proteome</keyword>
<evidence type="ECO:0000313" key="3">
    <source>
        <dbReference type="EMBL" id="TWT49047.1"/>
    </source>
</evidence>
<gene>
    <name evidence="3" type="ORF">KOR42_39630</name>
</gene>
<protein>
    <submittedName>
        <fullName evidence="3">Uncharacterized protein</fullName>
    </submittedName>
</protein>
<evidence type="ECO:0000256" key="1">
    <source>
        <dbReference type="SAM" id="Coils"/>
    </source>
</evidence>
<feature type="compositionally biased region" description="Polar residues" evidence="2">
    <location>
        <begin position="109"/>
        <end position="130"/>
    </location>
</feature>
<proteinExistence type="predicted"/>
<name>A0A5C5WEV4_9PLAN</name>
<comment type="caution">
    <text evidence="3">The sequence shown here is derived from an EMBL/GenBank/DDBJ whole genome shotgun (WGS) entry which is preliminary data.</text>
</comment>
<evidence type="ECO:0000313" key="4">
    <source>
        <dbReference type="Proteomes" id="UP000317243"/>
    </source>
</evidence>
<feature type="region of interest" description="Disordered" evidence="2">
    <location>
        <begin position="109"/>
        <end position="151"/>
    </location>
</feature>
<feature type="region of interest" description="Disordered" evidence="2">
    <location>
        <begin position="196"/>
        <end position="224"/>
    </location>
</feature>
<dbReference type="RefSeq" id="WP_197441340.1">
    <property type="nucleotide sequence ID" value="NZ_SIHI01000019.1"/>
</dbReference>